<keyword evidence="2" id="KW-1185">Reference proteome</keyword>
<protein>
    <submittedName>
        <fullName evidence="1">Uncharacterized protein</fullName>
    </submittedName>
</protein>
<accession>A0ABS0GXZ5</accession>
<dbReference type="Proteomes" id="UP000638560">
    <property type="component" value="Unassembled WGS sequence"/>
</dbReference>
<comment type="caution">
    <text evidence="1">The sequence shown here is derived from an EMBL/GenBank/DDBJ whole genome shotgun (WGS) entry which is preliminary data.</text>
</comment>
<reference evidence="1 2" key="1">
    <citation type="submission" date="2020-11" db="EMBL/GenBank/DDBJ databases">
        <title>A novel isolate from a Black sea contaminated sediment with potential to produce alkanes: Plantactinospora alkalitolerans sp. nov.</title>
        <authorList>
            <person name="Carro L."/>
            <person name="Veyisoglu A."/>
            <person name="Guven K."/>
            <person name="Schumann P."/>
            <person name="Klenk H.-P."/>
            <person name="Sahin N."/>
        </authorList>
    </citation>
    <scope>NUCLEOTIDE SEQUENCE [LARGE SCALE GENOMIC DNA]</scope>
    <source>
        <strain evidence="1 2">S1510</strain>
    </source>
</reference>
<sequence>MCDDPVPPVAPGSVGTRRRRLESCRHRLGESLLSAVGAVVAQHALGRPLAATGITICQIGANPVSLGAATFALKQFLAGIGTPSGGLIRRV</sequence>
<dbReference type="RefSeq" id="WP_196202638.1">
    <property type="nucleotide sequence ID" value="NZ_JADPUN010000178.1"/>
</dbReference>
<proteinExistence type="predicted"/>
<evidence type="ECO:0000313" key="2">
    <source>
        <dbReference type="Proteomes" id="UP000638560"/>
    </source>
</evidence>
<dbReference type="EMBL" id="JADPUN010000178">
    <property type="protein sequence ID" value="MBF9131074.1"/>
    <property type="molecule type" value="Genomic_DNA"/>
</dbReference>
<organism evidence="1 2">
    <name type="scientific">Plantactinospora alkalitolerans</name>
    <dbReference type="NCBI Taxonomy" id="2789879"/>
    <lineage>
        <taxon>Bacteria</taxon>
        <taxon>Bacillati</taxon>
        <taxon>Actinomycetota</taxon>
        <taxon>Actinomycetes</taxon>
        <taxon>Micromonosporales</taxon>
        <taxon>Micromonosporaceae</taxon>
        <taxon>Plantactinospora</taxon>
    </lineage>
</organism>
<evidence type="ECO:0000313" key="1">
    <source>
        <dbReference type="EMBL" id="MBF9131074.1"/>
    </source>
</evidence>
<name>A0ABS0GXZ5_9ACTN</name>
<gene>
    <name evidence="1" type="ORF">I0C86_19225</name>
</gene>